<name>A0A5J4G2N8_9FLAO</name>
<feature type="domain" description="LPS-assembly protein LptD central" evidence="1">
    <location>
        <begin position="250"/>
        <end position="728"/>
    </location>
</feature>
<keyword evidence="3" id="KW-1185">Reference proteome</keyword>
<dbReference type="EMBL" id="BKCF01000003">
    <property type="protein sequence ID" value="GEQ86471.1"/>
    <property type="molecule type" value="Genomic_DNA"/>
</dbReference>
<dbReference type="Pfam" id="PF19838">
    <property type="entry name" value="LptD_2"/>
    <property type="match status" value="1"/>
</dbReference>
<evidence type="ECO:0000259" key="1">
    <source>
        <dbReference type="Pfam" id="PF19838"/>
    </source>
</evidence>
<dbReference type="InterPro" id="IPR045659">
    <property type="entry name" value="LptD_2"/>
</dbReference>
<sequence length="933" mass="105928">MLNFDLANSKPKLQNNSAITLGYKQHLLTFFTLLLLGLCTSVKAQEVPKKDTPTIPAEINQEENIDGETIVVPVPSIIEEVDERAQDTTKTDTIKPPNQEVLKDIVEYYGEDYVYIDKKTNKVYMYNKAYVIYEDVRIDAGLIILDYNKNEIYAKGIDSAGNYSQRPVFTQGANKVEPDSIKYNYDSEKALVYNSRGEESGFRYIAETTKKVNDSVIFLRNVKFTTSKNIEDPEYYFYTRRAKFVPKKKIVTGLTNMYIADVPTPIGLPFAYFPLTEDRTSGFIIPTIGENNNRGFFFQNGGYYLALSEYFDLTLQGDYYTNGSYALRAQSAYALKYKFTGGVNIRYENLINSERGFPDFSQSTLYNIQWNHSQDQKSSPLSRFSASVNFGSSEYFQQSINQINNGSALVNTLQSSVSYSKTFEGDPQVNTTVSLNLNQNTQTQEINLTLPNITANVGRIFPFAPKTGTKKGIIDNINLQYDVTAQNRIRTTDSLFGTSSMFDDALIGVQHRIPISTNFKVLEYLSATASTTYTETWSLTTFNQRYDIDANEGSGGVVRDTISGFDSYRTYNFNTSLGTTIYGTFNISETGKIQKIRHVMRPSISYNINPGFEQYYDQYEIPPLTADPDVNAEIVQYSRFENTIYGAPGRTYSSNIGMSLSNNFEAKVRSKDSTATEPKKVVLLNNLTFSSGYNLSGDSLKWNPVSVRGAVPIIPKLDINFSATLDPYALDNNNQRIDTYNTENGGSLFRLTQGNVSLNYSFSSEDFKVKKDDEDKRLDDATFRNGGRQDDLFGQGNDNFDGSLYEDDDDEETVTNKDWFKYTIPWDLRLAYTITYNNIARQDEISSQSLMFSSNLELSPRWKVGVSSGYDFKNKGVTTTQFRFQRDLESWKMSFNWTPIGAVNTSWYFYVGIKSSVLSDIKYDKRREPDQRL</sequence>
<dbReference type="GO" id="GO:0009279">
    <property type="term" value="C:cell outer membrane"/>
    <property type="evidence" value="ECO:0007669"/>
    <property type="project" value="TreeGrafter"/>
</dbReference>
<dbReference type="InterPro" id="IPR050218">
    <property type="entry name" value="LptD"/>
</dbReference>
<dbReference type="GO" id="GO:1990351">
    <property type="term" value="C:transporter complex"/>
    <property type="evidence" value="ECO:0007669"/>
    <property type="project" value="TreeGrafter"/>
</dbReference>
<comment type="caution">
    <text evidence="2">The sequence shown here is derived from an EMBL/GenBank/DDBJ whole genome shotgun (WGS) entry which is preliminary data.</text>
</comment>
<dbReference type="RefSeq" id="WP_151894392.1">
    <property type="nucleotide sequence ID" value="NZ_BKCF01000003.1"/>
</dbReference>
<dbReference type="Proteomes" id="UP000326994">
    <property type="component" value="Unassembled WGS sequence"/>
</dbReference>
<evidence type="ECO:0000313" key="3">
    <source>
        <dbReference type="Proteomes" id="UP000326994"/>
    </source>
</evidence>
<proteinExistence type="predicted"/>
<reference evidence="2 3" key="1">
    <citation type="submission" date="2019-08" db="EMBL/GenBank/DDBJ databases">
        <title>Ulvibacter marinistellae sp. nov., isolated from a starfish, Patiria pectinifera.</title>
        <authorList>
            <person name="Kawano K."/>
            <person name="Ushijima N."/>
            <person name="Kihara M."/>
            <person name="Itoh H."/>
        </authorList>
    </citation>
    <scope>NUCLEOTIDE SEQUENCE [LARGE SCALE GENOMIC DNA]</scope>
    <source>
        <strain evidence="2 3">KK4</strain>
    </source>
</reference>
<dbReference type="PANTHER" id="PTHR30189:SF1">
    <property type="entry name" value="LPS-ASSEMBLY PROTEIN LPTD"/>
    <property type="match status" value="1"/>
</dbReference>
<evidence type="ECO:0000313" key="2">
    <source>
        <dbReference type="EMBL" id="GEQ86471.1"/>
    </source>
</evidence>
<organism evidence="2 3">
    <name type="scientific">Patiriisocius marinistellae</name>
    <dbReference type="NCBI Taxonomy" id="2494560"/>
    <lineage>
        <taxon>Bacteria</taxon>
        <taxon>Pseudomonadati</taxon>
        <taxon>Bacteroidota</taxon>
        <taxon>Flavobacteriia</taxon>
        <taxon>Flavobacteriales</taxon>
        <taxon>Flavobacteriaceae</taxon>
        <taxon>Patiriisocius</taxon>
    </lineage>
</organism>
<dbReference type="AlphaFoldDB" id="A0A5J4G2N8"/>
<dbReference type="OrthoDB" id="9802320at2"/>
<accession>A0A5J4G2N8</accession>
<gene>
    <name evidence="2" type="ORF">ULMS_19790</name>
</gene>
<dbReference type="PANTHER" id="PTHR30189">
    <property type="entry name" value="LPS-ASSEMBLY PROTEIN"/>
    <property type="match status" value="1"/>
</dbReference>
<protein>
    <submittedName>
        <fullName evidence="2">Organic solvent tolerance protein OstA</fullName>
    </submittedName>
</protein>